<feature type="region of interest" description="Disordered" evidence="2">
    <location>
        <begin position="132"/>
        <end position="162"/>
    </location>
</feature>
<feature type="region of interest" description="Disordered" evidence="2">
    <location>
        <begin position="905"/>
        <end position="976"/>
    </location>
</feature>
<dbReference type="Gene3D" id="3.30.40.10">
    <property type="entry name" value="Zinc/RING finger domain, C3HC4 (zinc finger)"/>
    <property type="match status" value="2"/>
</dbReference>
<feature type="chain" id="PRO_5015503088" description="RING-type domain-containing protein" evidence="3">
    <location>
        <begin position="16"/>
        <end position="1289"/>
    </location>
</feature>
<feature type="region of interest" description="Disordered" evidence="2">
    <location>
        <begin position="36"/>
        <end position="59"/>
    </location>
</feature>
<feature type="region of interest" description="Disordered" evidence="2">
    <location>
        <begin position="328"/>
        <end position="361"/>
    </location>
</feature>
<feature type="compositionally biased region" description="Basic and acidic residues" evidence="2">
    <location>
        <begin position="1166"/>
        <end position="1200"/>
    </location>
</feature>
<feature type="region of interest" description="Disordered" evidence="2">
    <location>
        <begin position="536"/>
        <end position="557"/>
    </location>
</feature>
<feature type="domain" description="RING-type" evidence="4">
    <location>
        <begin position="378"/>
        <end position="432"/>
    </location>
</feature>
<evidence type="ECO:0000313" key="6">
    <source>
        <dbReference type="Proteomes" id="UP000239156"/>
    </source>
</evidence>
<name>A0A2S4W4P9_9BASI</name>
<feature type="region of interest" description="Disordered" evidence="2">
    <location>
        <begin position="1159"/>
        <end position="1206"/>
    </location>
</feature>
<dbReference type="Pfam" id="PF13639">
    <property type="entry name" value="zf-RING_2"/>
    <property type="match status" value="1"/>
</dbReference>
<sequence>MTVFGLLAWSAVAPSLPPDDAPLYSEVSRGIAGHLAPASERVQSGSLEGGTPPARGRPADGLYFIMISERTHDGANPVQTARGTDVSSALDLRQSQSRDLQAGMRERSTPTVPRNRLVRSFRSMVRHIPRLSWHRARRTDPEPGADSREATQGTNLDPNADIRTDIEGQAPHEFHESSDTLTTPTGERLGPLTERILLLQLYNLLSPIIPGETLSAPSHWEHFPTHWEHIPNQIGIMDNNSNLLTIDPMLLAESHHTNPEHNLKEGDQIPNTMTLRYMPRPPGYQSKTSGANGMETISLDQAIGLLEATSTNVPESDPADVDGIIKEQKVDTNREKTEDDHITSQKSIHDDAEGSTRPTSSLQDISEVLLGDPLETPCAICGQESSQPQKNDQNEWVFEQITMIDHCQHHFHTPCLETWIITNKENTCPICRHHIIPAPPQCGKLDILVELGLKYSINTSGWTHACNHLVSFRCGPLKSHLHHSWVIQYASTLPLISQTIIVQPSEVYLYKDEDHCTPNKSKLLSQFFSHKLKRVQSGPQRTHDATSVQTAQGTNTDGNHNGWIPRCLKAVLFVYSYQSEGVCPAYPGAVSVPVCVNCYLTLWVRCLLWPGLQACHFLVSGNVFTPNLVQWMTQVAQLLAARLRVLVESTHTDLERNLKEADPIPKDNTLGYMPRLPAYEPETRGANAIETVTLDHAIDMPITTSTTLPESGPVDVDGIPKEEGVNTNREKTEDENSKDHKTSHKSTHGDSEGRTRPTPSRQDISEVPLGDPLHAPYVIRHDESSQPKKDFNDALIIKSNNWDHYFHTHCIGGWIVHIHEYQLLNLPHSTSEVLVELGLKSMVDFKCGPSKFHLDHFGVFHHATTLPLVFVPLVLRAIAPALPPEELPLSDDISRGIAEQLVPASERVQSGPLEEGTTPAGGGIPHRRDSTRLSERTHDATSVHSAQRTNAQSALDGQQSQWRDHEAVTSENSRPTVQPNRLVRSLRPISRCMLCLSWPWRKAQRIRKIKIQVREQYDAFLHTLTEPTRGMIGPLLYLGTSGYTMKFRFAIFLDETSPIPIHWIHISTTISLVHNNLYLHNLCERLEGLMQEALAAPHTKSEHNLQPGDLIPNTKTLGYMPRPPDYEPEKPGANGIKTISLDQAIIMLEASSTNVFESGRMNVDGTLKEQRAHTNREETEDESSRDHITSQKSIHHDAEGSTRPTSSILDVSEVLLGDPLHTTCLVCHEEFSQPEKNSENAWVFEQIIKMDNCNHYFHTHCIGGWIFGEHKISCPTAVKKSLPDPVPET</sequence>
<feature type="compositionally biased region" description="Polar residues" evidence="2">
    <location>
        <begin position="77"/>
        <end position="99"/>
    </location>
</feature>
<comment type="caution">
    <text evidence="5">The sequence shown here is derived from an EMBL/GenBank/DDBJ whole genome shotgun (WGS) entry which is preliminary data.</text>
</comment>
<dbReference type="PANTHER" id="PTHR45676:SF41">
    <property type="entry name" value="RING-H2 FINGER PROTEIN ATL66"/>
    <property type="match status" value="1"/>
</dbReference>
<evidence type="ECO:0000256" key="1">
    <source>
        <dbReference type="PROSITE-ProRule" id="PRU00175"/>
    </source>
</evidence>
<dbReference type="PANTHER" id="PTHR45676">
    <property type="entry name" value="RING-H2 FINGER PROTEIN ATL51-RELATED"/>
    <property type="match status" value="1"/>
</dbReference>
<evidence type="ECO:0000256" key="3">
    <source>
        <dbReference type="SAM" id="SignalP"/>
    </source>
</evidence>
<dbReference type="VEuPathDB" id="FungiDB:PSTT_01084"/>
<dbReference type="GO" id="GO:0008270">
    <property type="term" value="F:zinc ion binding"/>
    <property type="evidence" value="ECO:0007669"/>
    <property type="project" value="UniProtKB-KW"/>
</dbReference>
<evidence type="ECO:0000256" key="2">
    <source>
        <dbReference type="SAM" id="MobiDB-lite"/>
    </source>
</evidence>
<dbReference type="SMART" id="SM00184">
    <property type="entry name" value="RING"/>
    <property type="match status" value="2"/>
</dbReference>
<dbReference type="PROSITE" id="PS50089">
    <property type="entry name" value="ZF_RING_2"/>
    <property type="match status" value="2"/>
</dbReference>
<keyword evidence="6" id="KW-1185">Reference proteome</keyword>
<feature type="region of interest" description="Disordered" evidence="2">
    <location>
        <begin position="703"/>
        <end position="772"/>
    </location>
</feature>
<feature type="signal peptide" evidence="3">
    <location>
        <begin position="1"/>
        <end position="15"/>
    </location>
</feature>
<feature type="compositionally biased region" description="Basic and acidic residues" evidence="2">
    <location>
        <begin position="138"/>
        <end position="149"/>
    </location>
</feature>
<feature type="compositionally biased region" description="Basic and acidic residues" evidence="2">
    <location>
        <begin position="718"/>
        <end position="740"/>
    </location>
</feature>
<dbReference type="VEuPathDB" id="FungiDB:PSHT_15362"/>
<feature type="compositionally biased region" description="Basic and acidic residues" evidence="2">
    <location>
        <begin position="328"/>
        <end position="354"/>
    </location>
</feature>
<keyword evidence="1" id="KW-0479">Metal-binding</keyword>
<dbReference type="SUPFAM" id="SSF57850">
    <property type="entry name" value="RING/U-box"/>
    <property type="match status" value="2"/>
</dbReference>
<dbReference type="CDD" id="cd16448">
    <property type="entry name" value="RING-H2"/>
    <property type="match status" value="1"/>
</dbReference>
<dbReference type="InterPro" id="IPR013083">
    <property type="entry name" value="Znf_RING/FYVE/PHD"/>
</dbReference>
<feature type="region of interest" description="Disordered" evidence="2">
    <location>
        <begin position="74"/>
        <end position="111"/>
    </location>
</feature>
<protein>
    <recommendedName>
        <fullName evidence="4">RING-type domain-containing protein</fullName>
    </recommendedName>
</protein>
<feature type="compositionally biased region" description="Basic and acidic residues" evidence="2">
    <location>
        <begin position="926"/>
        <end position="941"/>
    </location>
</feature>
<proteinExistence type="predicted"/>
<accession>A0A2S4W4P9</accession>
<gene>
    <name evidence="5" type="ORF">PSTT_01084</name>
</gene>
<evidence type="ECO:0000313" key="5">
    <source>
        <dbReference type="EMBL" id="POW16686.1"/>
    </source>
</evidence>
<dbReference type="EMBL" id="PKSL01000006">
    <property type="protein sequence ID" value="POW16686.1"/>
    <property type="molecule type" value="Genomic_DNA"/>
</dbReference>
<dbReference type="InterPro" id="IPR001841">
    <property type="entry name" value="Znf_RING"/>
</dbReference>
<feature type="compositionally biased region" description="Polar residues" evidence="2">
    <location>
        <begin position="942"/>
        <end position="961"/>
    </location>
</feature>
<keyword evidence="3" id="KW-0732">Signal</keyword>
<organism evidence="5 6">
    <name type="scientific">Puccinia striiformis</name>
    <dbReference type="NCBI Taxonomy" id="27350"/>
    <lineage>
        <taxon>Eukaryota</taxon>
        <taxon>Fungi</taxon>
        <taxon>Dikarya</taxon>
        <taxon>Basidiomycota</taxon>
        <taxon>Pucciniomycotina</taxon>
        <taxon>Pucciniomycetes</taxon>
        <taxon>Pucciniales</taxon>
        <taxon>Pucciniaceae</taxon>
        <taxon>Puccinia</taxon>
    </lineage>
</organism>
<feature type="compositionally biased region" description="Polar residues" evidence="2">
    <location>
        <begin position="537"/>
        <end position="557"/>
    </location>
</feature>
<dbReference type="Proteomes" id="UP000239156">
    <property type="component" value="Unassembled WGS sequence"/>
</dbReference>
<evidence type="ECO:0000259" key="4">
    <source>
        <dbReference type="PROSITE" id="PS50089"/>
    </source>
</evidence>
<keyword evidence="1" id="KW-0862">Zinc</keyword>
<keyword evidence="1" id="KW-0863">Zinc-finger</keyword>
<feature type="domain" description="RING-type" evidence="4">
    <location>
        <begin position="1224"/>
        <end position="1275"/>
    </location>
</feature>
<reference evidence="5" key="1">
    <citation type="submission" date="2017-12" db="EMBL/GenBank/DDBJ databases">
        <title>Gene loss provides genomic basis for host adaptation in cereal stripe rust fungi.</title>
        <authorList>
            <person name="Xia C."/>
        </authorList>
    </citation>
    <scope>NUCLEOTIDE SEQUENCE [LARGE SCALE GENOMIC DNA]</scope>
    <source>
        <strain evidence="5">93-210</strain>
    </source>
</reference>